<dbReference type="AlphaFoldDB" id="A0A1V9XIM1"/>
<sequence>MGRRIRKTLCRLLGLKSEGLTANEVAMLVEESRLHPNVIRAWYNEFIKLFPSGVACKQEFCEIGAQLLQNPLKSDPVPLLDRIFTFIAEMPVADTAMAWRNGHEDDSIRHDCWQYVVDSINGTETLGIERRRRPLSKKSTSTDRDSDYICPYITFAQLLCFLSTPLIGYVDKKLDWTFNVLAYDKPEIFWEDFQHTVSAIRQMRGSYAQNTKEELRSAFDCISRGRESIDKTRF</sequence>
<accession>A0A1V9XIM1</accession>
<reference evidence="1 2" key="1">
    <citation type="journal article" date="2017" name="Gigascience">
        <title>Draft genome of the honey bee ectoparasitic mite, Tropilaelaps mercedesae, is shaped by the parasitic life history.</title>
        <authorList>
            <person name="Dong X."/>
            <person name="Armstrong S.D."/>
            <person name="Xia D."/>
            <person name="Makepeace B.L."/>
            <person name="Darby A.C."/>
            <person name="Kadowaki T."/>
        </authorList>
    </citation>
    <scope>NUCLEOTIDE SEQUENCE [LARGE SCALE GENOMIC DNA]</scope>
    <source>
        <strain evidence="1">Wuxi-XJTLU</strain>
    </source>
</reference>
<protein>
    <submittedName>
        <fullName evidence="1">Calcium-binding protein NCS-1-like</fullName>
    </submittedName>
</protein>
<dbReference type="Proteomes" id="UP000192247">
    <property type="component" value="Unassembled WGS sequence"/>
</dbReference>
<dbReference type="Gene3D" id="1.10.238.10">
    <property type="entry name" value="EF-hand"/>
    <property type="match status" value="1"/>
</dbReference>
<proteinExistence type="predicted"/>
<dbReference type="EMBL" id="MNPL01010014">
    <property type="protein sequence ID" value="OQR73400.1"/>
    <property type="molecule type" value="Genomic_DNA"/>
</dbReference>
<dbReference type="InParanoid" id="A0A1V9XIM1"/>
<keyword evidence="2" id="KW-1185">Reference proteome</keyword>
<name>A0A1V9XIM1_9ACAR</name>
<organism evidence="1 2">
    <name type="scientific">Tropilaelaps mercedesae</name>
    <dbReference type="NCBI Taxonomy" id="418985"/>
    <lineage>
        <taxon>Eukaryota</taxon>
        <taxon>Metazoa</taxon>
        <taxon>Ecdysozoa</taxon>
        <taxon>Arthropoda</taxon>
        <taxon>Chelicerata</taxon>
        <taxon>Arachnida</taxon>
        <taxon>Acari</taxon>
        <taxon>Parasitiformes</taxon>
        <taxon>Mesostigmata</taxon>
        <taxon>Gamasina</taxon>
        <taxon>Dermanyssoidea</taxon>
        <taxon>Laelapidae</taxon>
        <taxon>Tropilaelaps</taxon>
    </lineage>
</organism>
<gene>
    <name evidence="1" type="ORF">BIW11_09763</name>
</gene>
<evidence type="ECO:0000313" key="1">
    <source>
        <dbReference type="EMBL" id="OQR73400.1"/>
    </source>
</evidence>
<dbReference type="OrthoDB" id="10544126at2759"/>
<comment type="caution">
    <text evidence="1">The sequence shown here is derived from an EMBL/GenBank/DDBJ whole genome shotgun (WGS) entry which is preliminary data.</text>
</comment>
<feature type="non-terminal residue" evidence="1">
    <location>
        <position position="234"/>
    </location>
</feature>
<evidence type="ECO:0000313" key="2">
    <source>
        <dbReference type="Proteomes" id="UP000192247"/>
    </source>
</evidence>